<evidence type="ECO:0000313" key="7">
    <source>
        <dbReference type="EMBL" id="WFD36405.1"/>
    </source>
</evidence>
<dbReference type="InterPro" id="IPR051727">
    <property type="entry name" value="DnaJ_C3_Co-chaperones"/>
</dbReference>
<dbReference type="Pfam" id="PF00226">
    <property type="entry name" value="DnaJ"/>
    <property type="match status" value="1"/>
</dbReference>
<dbReference type="SUPFAM" id="SSF46565">
    <property type="entry name" value="Chaperone J-domain"/>
    <property type="match status" value="1"/>
</dbReference>
<dbReference type="PANTHER" id="PTHR44140">
    <property type="entry name" value="LD25575P"/>
    <property type="match status" value="1"/>
</dbReference>
<keyword evidence="8" id="KW-1185">Reference proteome</keyword>
<evidence type="ECO:0000256" key="5">
    <source>
        <dbReference type="SAM" id="SignalP"/>
    </source>
</evidence>
<dbReference type="InterPro" id="IPR011990">
    <property type="entry name" value="TPR-like_helical_dom_sf"/>
</dbReference>
<evidence type="ECO:0000256" key="1">
    <source>
        <dbReference type="ARBA" id="ARBA00004240"/>
    </source>
</evidence>
<keyword evidence="3" id="KW-0256">Endoplasmic reticulum</keyword>
<keyword evidence="2 5" id="KW-0732">Signal</keyword>
<protein>
    <recommendedName>
        <fullName evidence="6">J domain-containing protein</fullName>
    </recommendedName>
</protein>
<name>A0AAF0J7T6_9BASI</name>
<dbReference type="Gene3D" id="1.10.287.110">
    <property type="entry name" value="DnaJ domain"/>
    <property type="match status" value="1"/>
</dbReference>
<organism evidence="7 8">
    <name type="scientific">Malassezia cuniculi</name>
    <dbReference type="NCBI Taxonomy" id="948313"/>
    <lineage>
        <taxon>Eukaryota</taxon>
        <taxon>Fungi</taxon>
        <taxon>Dikarya</taxon>
        <taxon>Basidiomycota</taxon>
        <taxon>Ustilaginomycotina</taxon>
        <taxon>Malasseziomycetes</taxon>
        <taxon>Malasseziales</taxon>
        <taxon>Malasseziaceae</taxon>
        <taxon>Malassezia</taxon>
    </lineage>
</organism>
<feature type="domain" description="J" evidence="6">
    <location>
        <begin position="417"/>
        <end position="478"/>
    </location>
</feature>
<dbReference type="PRINTS" id="PR00625">
    <property type="entry name" value="JDOMAIN"/>
</dbReference>
<evidence type="ECO:0000259" key="6">
    <source>
        <dbReference type="PROSITE" id="PS50076"/>
    </source>
</evidence>
<feature type="chain" id="PRO_5042141123" description="J domain-containing protein" evidence="5">
    <location>
        <begin position="20"/>
        <end position="530"/>
    </location>
</feature>
<evidence type="ECO:0000256" key="4">
    <source>
        <dbReference type="SAM" id="MobiDB-lite"/>
    </source>
</evidence>
<dbReference type="GO" id="GO:0005783">
    <property type="term" value="C:endoplasmic reticulum"/>
    <property type="evidence" value="ECO:0007669"/>
    <property type="project" value="UniProtKB-SubCell"/>
</dbReference>
<evidence type="ECO:0000256" key="3">
    <source>
        <dbReference type="ARBA" id="ARBA00022824"/>
    </source>
</evidence>
<dbReference type="PANTHER" id="PTHR44140:SF2">
    <property type="entry name" value="LD25575P"/>
    <property type="match status" value="1"/>
</dbReference>
<dbReference type="SUPFAM" id="SSF48452">
    <property type="entry name" value="TPR-like"/>
    <property type="match status" value="2"/>
</dbReference>
<dbReference type="SMART" id="SM00271">
    <property type="entry name" value="DnaJ"/>
    <property type="match status" value="1"/>
</dbReference>
<dbReference type="EMBL" id="CP119881">
    <property type="protein sequence ID" value="WFD36405.1"/>
    <property type="molecule type" value="Genomic_DNA"/>
</dbReference>
<dbReference type="GO" id="GO:0051787">
    <property type="term" value="F:misfolded protein binding"/>
    <property type="evidence" value="ECO:0007669"/>
    <property type="project" value="TreeGrafter"/>
</dbReference>
<feature type="signal peptide" evidence="5">
    <location>
        <begin position="1"/>
        <end position="19"/>
    </location>
</feature>
<evidence type="ECO:0000313" key="8">
    <source>
        <dbReference type="Proteomes" id="UP001219933"/>
    </source>
</evidence>
<accession>A0AAF0J7T6</accession>
<dbReference type="PROSITE" id="PS50076">
    <property type="entry name" value="DNAJ_2"/>
    <property type="match status" value="1"/>
</dbReference>
<dbReference type="InterPro" id="IPR036869">
    <property type="entry name" value="J_dom_sf"/>
</dbReference>
<dbReference type="Gene3D" id="1.25.40.10">
    <property type="entry name" value="Tetratricopeptide repeat domain"/>
    <property type="match status" value="1"/>
</dbReference>
<dbReference type="InterPro" id="IPR001623">
    <property type="entry name" value="DnaJ_domain"/>
</dbReference>
<feature type="region of interest" description="Disordered" evidence="4">
    <location>
        <begin position="471"/>
        <end position="495"/>
    </location>
</feature>
<dbReference type="CDD" id="cd06257">
    <property type="entry name" value="DnaJ"/>
    <property type="match status" value="1"/>
</dbReference>
<reference evidence="7" key="1">
    <citation type="submission" date="2023-03" db="EMBL/GenBank/DDBJ databases">
        <title>Mating type loci evolution in Malassezia.</title>
        <authorList>
            <person name="Coelho M.A."/>
        </authorList>
    </citation>
    <scope>NUCLEOTIDE SEQUENCE</scope>
    <source>
        <strain evidence="7">CBS 11721</strain>
    </source>
</reference>
<dbReference type="SMART" id="SM00028">
    <property type="entry name" value="TPR"/>
    <property type="match status" value="4"/>
</dbReference>
<proteinExistence type="predicted"/>
<dbReference type="AlphaFoldDB" id="A0AAF0J7T6"/>
<feature type="compositionally biased region" description="Low complexity" evidence="4">
    <location>
        <begin position="485"/>
        <end position="495"/>
    </location>
</feature>
<dbReference type="GO" id="GO:0034975">
    <property type="term" value="P:protein folding in endoplasmic reticulum"/>
    <property type="evidence" value="ECO:0007669"/>
    <property type="project" value="TreeGrafter"/>
</dbReference>
<dbReference type="GO" id="GO:0051087">
    <property type="term" value="F:protein-folding chaperone binding"/>
    <property type="evidence" value="ECO:0007669"/>
    <property type="project" value="TreeGrafter"/>
</dbReference>
<dbReference type="Pfam" id="PF13432">
    <property type="entry name" value="TPR_16"/>
    <property type="match status" value="2"/>
</dbReference>
<evidence type="ECO:0000256" key="2">
    <source>
        <dbReference type="ARBA" id="ARBA00022729"/>
    </source>
</evidence>
<comment type="subcellular location">
    <subcellularLocation>
        <location evidence="1">Endoplasmic reticulum</location>
    </subcellularLocation>
</comment>
<dbReference type="InterPro" id="IPR019734">
    <property type="entry name" value="TPR_rpt"/>
</dbReference>
<sequence>MRAVLLLAIVLCALHGCLATALSDVLQRANAALASYDYAGALDAFNTAVEMDPSSYLVYFRRATAQQALGRTSAALADLDATIERNPAFTKAYLQRARIHLREGNLIRARDELRRLDAQLQKTNLAGTDINDIATLRARIIHAIDLEQQLSKKLAAPKCVDICTELLDAAPNHVSARLKRAECEMERGNTDVALTDWGRAAILSPSAALHLRLSFLSYYVFGTRDSQIQDSGLAQLRACLHSDPDNKQCIRAHKQLRRIDKALTKARKFSDDGKWVPVISALKGAKVGGPTVRDDVEEIIKAAEKTEIDGEPLLPPSLGDPLKRSELLVEIDTLYCRAYGSQEKYAQAIPFCDRVLEHSPNNIYALVIKGEDHIANGNYKDGNALLSRAYEASGRSNDIFQRLQRGQKLERLANHKNYYKVLEVPRDADERTIKKAYRRLAREHHPDKGGNEEKMTEINEAFGVLSNPELRAQYDQGNDPNDPMAAAGGDAGAHAGNPFAQFFQQAAFQQQFQQQFRQPFGGGQQFHFNF</sequence>
<gene>
    <name evidence="7" type="ORF">MCUN1_003284</name>
</gene>
<dbReference type="Proteomes" id="UP001219933">
    <property type="component" value="Chromosome 5"/>
</dbReference>